<dbReference type="EMBL" id="JABEZX010188100">
    <property type="protein sequence ID" value="MBA0575445.1"/>
    <property type="molecule type" value="Genomic_DNA"/>
</dbReference>
<evidence type="ECO:0000256" key="3">
    <source>
        <dbReference type="ARBA" id="ARBA00012780"/>
    </source>
</evidence>
<feature type="non-terminal residue" evidence="7">
    <location>
        <position position="65"/>
    </location>
</feature>
<evidence type="ECO:0000256" key="4">
    <source>
        <dbReference type="ARBA" id="ARBA00022801"/>
    </source>
</evidence>
<dbReference type="SUPFAM" id="SSF51445">
    <property type="entry name" value="(Trans)glycosidases"/>
    <property type="match status" value="1"/>
</dbReference>
<dbReference type="PANTHER" id="PTHR32227">
    <property type="entry name" value="GLUCAN ENDO-1,3-BETA-GLUCOSIDASE BG1-RELATED-RELATED"/>
    <property type="match status" value="1"/>
</dbReference>
<protein>
    <recommendedName>
        <fullName evidence="3">glucan endo-1,3-beta-D-glucosidase</fullName>
        <ecNumber evidence="3">3.2.1.39</ecNumber>
    </recommendedName>
</protein>
<keyword evidence="5" id="KW-0326">Glycosidase</keyword>
<evidence type="ECO:0000256" key="6">
    <source>
        <dbReference type="RuleBase" id="RU004335"/>
    </source>
</evidence>
<dbReference type="InterPro" id="IPR017853">
    <property type="entry name" value="GH"/>
</dbReference>
<keyword evidence="8" id="KW-1185">Reference proteome</keyword>
<dbReference type="InterPro" id="IPR000490">
    <property type="entry name" value="Glyco_hydro_17"/>
</dbReference>
<evidence type="ECO:0000256" key="1">
    <source>
        <dbReference type="ARBA" id="ARBA00000382"/>
    </source>
</evidence>
<name>A0A7J8NET9_9ROSI</name>
<evidence type="ECO:0000313" key="8">
    <source>
        <dbReference type="Proteomes" id="UP000593572"/>
    </source>
</evidence>
<dbReference type="GO" id="GO:0005975">
    <property type="term" value="P:carbohydrate metabolic process"/>
    <property type="evidence" value="ECO:0007669"/>
    <property type="project" value="InterPro"/>
</dbReference>
<comment type="catalytic activity">
    <reaction evidence="1">
        <text>Hydrolysis of (1-&gt;3)-beta-D-glucosidic linkages in (1-&gt;3)-beta-D-glucans.</text>
        <dbReference type="EC" id="3.2.1.39"/>
    </reaction>
</comment>
<dbReference type="AlphaFoldDB" id="A0A7J8NET9"/>
<keyword evidence="4" id="KW-0378">Hydrolase</keyword>
<proteinExistence type="inferred from homology"/>
<evidence type="ECO:0000313" key="7">
    <source>
        <dbReference type="EMBL" id="MBA0575445.1"/>
    </source>
</evidence>
<dbReference type="Proteomes" id="UP000593572">
    <property type="component" value="Unassembled WGS sequence"/>
</dbReference>
<dbReference type="EC" id="3.2.1.39" evidence="3"/>
<dbReference type="GO" id="GO:0042973">
    <property type="term" value="F:glucan endo-1,3-beta-D-glucosidase activity"/>
    <property type="evidence" value="ECO:0007669"/>
    <property type="project" value="UniProtKB-EC"/>
</dbReference>
<comment type="similarity">
    <text evidence="2 6">Belongs to the glycosyl hydrolase 17 family.</text>
</comment>
<dbReference type="InterPro" id="IPR044965">
    <property type="entry name" value="Glyco_hydro_17_plant"/>
</dbReference>
<evidence type="ECO:0000256" key="2">
    <source>
        <dbReference type="ARBA" id="ARBA00008773"/>
    </source>
</evidence>
<sequence length="65" mass="7220">MGNNLPPAAEVIDIYRRKGIQQLRLYAPNEAAQRALGGTNIKLLLDVSNPRLEYLAASQANADRW</sequence>
<accession>A0A7J8NET9</accession>
<reference evidence="7 8" key="1">
    <citation type="journal article" date="2019" name="Genome Biol. Evol.">
        <title>Insights into the evolution of the New World diploid cottons (Gossypium, subgenus Houzingenia) based on genome sequencing.</title>
        <authorList>
            <person name="Grover C.E."/>
            <person name="Arick M.A. 2nd"/>
            <person name="Thrash A."/>
            <person name="Conover J.L."/>
            <person name="Sanders W.S."/>
            <person name="Peterson D.G."/>
            <person name="Frelichowski J.E."/>
            <person name="Scheffler J.A."/>
            <person name="Scheffler B.E."/>
            <person name="Wendel J.F."/>
        </authorList>
    </citation>
    <scope>NUCLEOTIDE SEQUENCE [LARGE SCALE GENOMIC DNA]</scope>
    <source>
        <strain evidence="7">157</strain>
        <tissue evidence="7">Leaf</tissue>
    </source>
</reference>
<evidence type="ECO:0000256" key="5">
    <source>
        <dbReference type="ARBA" id="ARBA00023295"/>
    </source>
</evidence>
<organism evidence="7 8">
    <name type="scientific">Gossypium lobatum</name>
    <dbReference type="NCBI Taxonomy" id="34289"/>
    <lineage>
        <taxon>Eukaryota</taxon>
        <taxon>Viridiplantae</taxon>
        <taxon>Streptophyta</taxon>
        <taxon>Embryophyta</taxon>
        <taxon>Tracheophyta</taxon>
        <taxon>Spermatophyta</taxon>
        <taxon>Magnoliopsida</taxon>
        <taxon>eudicotyledons</taxon>
        <taxon>Gunneridae</taxon>
        <taxon>Pentapetalae</taxon>
        <taxon>rosids</taxon>
        <taxon>malvids</taxon>
        <taxon>Malvales</taxon>
        <taxon>Malvaceae</taxon>
        <taxon>Malvoideae</taxon>
        <taxon>Gossypium</taxon>
    </lineage>
</organism>
<dbReference type="Pfam" id="PF00332">
    <property type="entry name" value="Glyco_hydro_17"/>
    <property type="match status" value="1"/>
</dbReference>
<dbReference type="Gene3D" id="3.20.20.80">
    <property type="entry name" value="Glycosidases"/>
    <property type="match status" value="1"/>
</dbReference>
<gene>
    <name evidence="7" type="ORF">Golob_027970</name>
</gene>
<comment type="caution">
    <text evidence="7">The sequence shown here is derived from an EMBL/GenBank/DDBJ whole genome shotgun (WGS) entry which is preliminary data.</text>
</comment>